<dbReference type="SUPFAM" id="SSF46785">
    <property type="entry name" value="Winged helix' DNA-binding domain"/>
    <property type="match status" value="1"/>
</dbReference>
<dbReference type="RefSeq" id="WP_380804357.1">
    <property type="nucleotide sequence ID" value="NZ_JBHSFZ010000018.1"/>
</dbReference>
<protein>
    <submittedName>
        <fullName evidence="6">IclR family transcriptional regulator</fullName>
    </submittedName>
</protein>
<comment type="caution">
    <text evidence="6">The sequence shown here is derived from an EMBL/GenBank/DDBJ whole genome shotgun (WGS) entry which is preliminary data.</text>
</comment>
<accession>A0ABV9F322</accession>
<keyword evidence="7" id="KW-1185">Reference proteome</keyword>
<evidence type="ECO:0000313" key="6">
    <source>
        <dbReference type="EMBL" id="MFC4594539.1"/>
    </source>
</evidence>
<dbReference type="EMBL" id="JBHSFZ010000018">
    <property type="protein sequence ID" value="MFC4594539.1"/>
    <property type="molecule type" value="Genomic_DNA"/>
</dbReference>
<feature type="domain" description="HTH iclR-type" evidence="4">
    <location>
        <begin position="10"/>
        <end position="71"/>
    </location>
</feature>
<gene>
    <name evidence="6" type="ORF">ACFO3E_10115</name>
</gene>
<dbReference type="SUPFAM" id="SSF55781">
    <property type="entry name" value="GAF domain-like"/>
    <property type="match status" value="1"/>
</dbReference>
<dbReference type="Gene3D" id="3.30.450.40">
    <property type="match status" value="1"/>
</dbReference>
<dbReference type="PANTHER" id="PTHR30136">
    <property type="entry name" value="HELIX-TURN-HELIX TRANSCRIPTIONAL REGULATOR, ICLR FAMILY"/>
    <property type="match status" value="1"/>
</dbReference>
<dbReference type="InterPro" id="IPR029016">
    <property type="entry name" value="GAF-like_dom_sf"/>
</dbReference>
<dbReference type="Proteomes" id="UP001595957">
    <property type="component" value="Unassembled WGS sequence"/>
</dbReference>
<evidence type="ECO:0000256" key="1">
    <source>
        <dbReference type="ARBA" id="ARBA00023015"/>
    </source>
</evidence>
<dbReference type="PROSITE" id="PS51078">
    <property type="entry name" value="ICLR_ED"/>
    <property type="match status" value="1"/>
</dbReference>
<evidence type="ECO:0000259" key="5">
    <source>
        <dbReference type="PROSITE" id="PS51078"/>
    </source>
</evidence>
<evidence type="ECO:0000259" key="4">
    <source>
        <dbReference type="PROSITE" id="PS51077"/>
    </source>
</evidence>
<evidence type="ECO:0000313" key="7">
    <source>
        <dbReference type="Proteomes" id="UP001595957"/>
    </source>
</evidence>
<sequence>MTDERQTYQAPALERGLEILERLATLGGPATLAEMGRELGRSRSELFRMFVVLERGGYLSRVDGDRYALTSKLYDVALRAPPQRDLIDAALPAMHRTAVRLQQSCHLGVASGTDLVVAARVESPDMLGFSLRVGFRRPLNLSASGRVLYAYQSAGIRMTWRSLANTPEDAERWQEVEAAAQAVLDNGHYITPSFYVDAVTDVVAPIIPEGRSYAVATLVVPFISGQSTRTTLDEVATCVMEEAATIGRGLML</sequence>
<name>A0ABV9F322_9SPHN</name>
<dbReference type="InterPro" id="IPR005471">
    <property type="entry name" value="Tscrpt_reg_IclR_N"/>
</dbReference>
<dbReference type="Pfam" id="PF01614">
    <property type="entry name" value="IclR_C"/>
    <property type="match status" value="1"/>
</dbReference>
<dbReference type="PROSITE" id="PS51077">
    <property type="entry name" value="HTH_ICLR"/>
    <property type="match status" value="1"/>
</dbReference>
<dbReference type="InterPro" id="IPR036390">
    <property type="entry name" value="WH_DNA-bd_sf"/>
</dbReference>
<dbReference type="InterPro" id="IPR014757">
    <property type="entry name" value="Tscrpt_reg_IclR_C"/>
</dbReference>
<keyword evidence="3" id="KW-0804">Transcription</keyword>
<dbReference type="PANTHER" id="PTHR30136:SF7">
    <property type="entry name" value="HTH-TYPE TRANSCRIPTIONAL REGULATOR KDGR-RELATED"/>
    <property type="match status" value="1"/>
</dbReference>
<evidence type="ECO:0000256" key="2">
    <source>
        <dbReference type="ARBA" id="ARBA00023125"/>
    </source>
</evidence>
<proteinExistence type="predicted"/>
<feature type="domain" description="IclR-ED" evidence="5">
    <location>
        <begin position="72"/>
        <end position="252"/>
    </location>
</feature>
<dbReference type="Pfam" id="PF09339">
    <property type="entry name" value="HTH_IclR"/>
    <property type="match status" value="1"/>
</dbReference>
<keyword evidence="1" id="KW-0805">Transcription regulation</keyword>
<dbReference type="Gene3D" id="1.10.10.10">
    <property type="entry name" value="Winged helix-like DNA-binding domain superfamily/Winged helix DNA-binding domain"/>
    <property type="match status" value="1"/>
</dbReference>
<organism evidence="6 7">
    <name type="scientific">Sphingobium tyrosinilyticum</name>
    <dbReference type="NCBI Taxonomy" id="2715436"/>
    <lineage>
        <taxon>Bacteria</taxon>
        <taxon>Pseudomonadati</taxon>
        <taxon>Pseudomonadota</taxon>
        <taxon>Alphaproteobacteria</taxon>
        <taxon>Sphingomonadales</taxon>
        <taxon>Sphingomonadaceae</taxon>
        <taxon>Sphingobium</taxon>
    </lineage>
</organism>
<reference evidence="7" key="1">
    <citation type="journal article" date="2019" name="Int. J. Syst. Evol. Microbiol.">
        <title>The Global Catalogue of Microorganisms (GCM) 10K type strain sequencing project: providing services to taxonomists for standard genome sequencing and annotation.</title>
        <authorList>
            <consortium name="The Broad Institute Genomics Platform"/>
            <consortium name="The Broad Institute Genome Sequencing Center for Infectious Disease"/>
            <person name="Wu L."/>
            <person name="Ma J."/>
        </authorList>
    </citation>
    <scope>NUCLEOTIDE SEQUENCE [LARGE SCALE GENOMIC DNA]</scope>
    <source>
        <strain evidence="7">NBRC 103632</strain>
    </source>
</reference>
<evidence type="ECO:0000256" key="3">
    <source>
        <dbReference type="ARBA" id="ARBA00023163"/>
    </source>
</evidence>
<dbReference type="SMART" id="SM00346">
    <property type="entry name" value="HTH_ICLR"/>
    <property type="match status" value="1"/>
</dbReference>
<dbReference type="InterPro" id="IPR050707">
    <property type="entry name" value="HTH_MetabolicPath_Reg"/>
</dbReference>
<dbReference type="InterPro" id="IPR036388">
    <property type="entry name" value="WH-like_DNA-bd_sf"/>
</dbReference>
<keyword evidence="2" id="KW-0238">DNA-binding</keyword>